<feature type="domain" description="NodB homology" evidence="3">
    <location>
        <begin position="47"/>
        <end position="154"/>
    </location>
</feature>
<dbReference type="GO" id="GO:0016020">
    <property type="term" value="C:membrane"/>
    <property type="evidence" value="ECO:0007669"/>
    <property type="project" value="TreeGrafter"/>
</dbReference>
<dbReference type="AlphaFoldDB" id="A0A2K4ZH08"/>
<sequence length="256" mass="29152">MKADGVSKMNRKIIGMFAAFAALVLIAAAALGGIKWYRARLRAQERAQSGIVLAFDDYSPDNWEQYFDLFDEYDVSVTFFVNAAYPTEFCVAARERGHEIGCHTISHAKLTEATEAEVYEQAIAPIEAFREAGFEFTTFAYPYGAYTEELNELLLQHYNVVRGAFKCEPHVKDYMRRGFMESMSLDNVNYESMEQYEARIMEILTVMSEAEGAVVPVYSHTIGDGAWSVSEERLVFLLEKATEMGLKFYTFQELQK</sequence>
<name>A0A2K4ZH08_9FIRM</name>
<organism evidence="4 5">
    <name type="scientific">Acetatifactor muris</name>
    <dbReference type="NCBI Taxonomy" id="879566"/>
    <lineage>
        <taxon>Bacteria</taxon>
        <taxon>Bacillati</taxon>
        <taxon>Bacillota</taxon>
        <taxon>Clostridia</taxon>
        <taxon>Lachnospirales</taxon>
        <taxon>Lachnospiraceae</taxon>
        <taxon>Acetatifactor</taxon>
    </lineage>
</organism>
<evidence type="ECO:0000259" key="3">
    <source>
        <dbReference type="Pfam" id="PF01522"/>
    </source>
</evidence>
<gene>
    <name evidence="4" type="ORF">AMURIS_02478</name>
</gene>
<dbReference type="GO" id="GO:0005975">
    <property type="term" value="P:carbohydrate metabolic process"/>
    <property type="evidence" value="ECO:0007669"/>
    <property type="project" value="InterPro"/>
</dbReference>
<evidence type="ECO:0000256" key="2">
    <source>
        <dbReference type="ARBA" id="ARBA00022801"/>
    </source>
</evidence>
<keyword evidence="5" id="KW-1185">Reference proteome</keyword>
<evidence type="ECO:0000313" key="5">
    <source>
        <dbReference type="Proteomes" id="UP000236311"/>
    </source>
</evidence>
<dbReference type="Pfam" id="PF01522">
    <property type="entry name" value="Polysacc_deac_1"/>
    <property type="match status" value="1"/>
</dbReference>
<keyword evidence="2" id="KW-0378">Hydrolase</keyword>
<proteinExistence type="predicted"/>
<dbReference type="Gene3D" id="3.20.20.370">
    <property type="entry name" value="Glycoside hydrolase/deacetylase"/>
    <property type="match status" value="1"/>
</dbReference>
<evidence type="ECO:0000256" key="1">
    <source>
        <dbReference type="ARBA" id="ARBA00022723"/>
    </source>
</evidence>
<protein>
    <submittedName>
        <fullName evidence="4">Polysaccharide deacetylase</fullName>
    </submittedName>
</protein>
<dbReference type="Proteomes" id="UP000236311">
    <property type="component" value="Unassembled WGS sequence"/>
</dbReference>
<dbReference type="InterPro" id="IPR011330">
    <property type="entry name" value="Glyco_hydro/deAcase_b/a-brl"/>
</dbReference>
<dbReference type="InterPro" id="IPR050248">
    <property type="entry name" value="Polysacc_deacetylase_ArnD"/>
</dbReference>
<evidence type="ECO:0000313" key="4">
    <source>
        <dbReference type="EMBL" id="SOY29757.1"/>
    </source>
</evidence>
<dbReference type="GO" id="GO:0046872">
    <property type="term" value="F:metal ion binding"/>
    <property type="evidence" value="ECO:0007669"/>
    <property type="project" value="UniProtKB-KW"/>
</dbReference>
<dbReference type="InterPro" id="IPR002509">
    <property type="entry name" value="NODB_dom"/>
</dbReference>
<reference evidence="4 5" key="1">
    <citation type="submission" date="2018-01" db="EMBL/GenBank/DDBJ databases">
        <authorList>
            <person name="Gaut B.S."/>
            <person name="Morton B.R."/>
            <person name="Clegg M.T."/>
            <person name="Duvall M.R."/>
        </authorList>
    </citation>
    <scope>NUCLEOTIDE SEQUENCE [LARGE SCALE GENOMIC DNA]</scope>
    <source>
        <strain evidence="4">GP69</strain>
    </source>
</reference>
<dbReference type="PANTHER" id="PTHR10587:SF133">
    <property type="entry name" value="CHITIN DEACETYLASE 1-RELATED"/>
    <property type="match status" value="1"/>
</dbReference>
<dbReference type="OrthoDB" id="9806342at2"/>
<keyword evidence="1" id="KW-0479">Metal-binding</keyword>
<accession>A0A2K4ZH08</accession>
<dbReference type="EMBL" id="OFSM01000011">
    <property type="protein sequence ID" value="SOY29757.1"/>
    <property type="molecule type" value="Genomic_DNA"/>
</dbReference>
<dbReference type="SUPFAM" id="SSF88713">
    <property type="entry name" value="Glycoside hydrolase/deacetylase"/>
    <property type="match status" value="1"/>
</dbReference>
<dbReference type="PANTHER" id="PTHR10587">
    <property type="entry name" value="GLYCOSYL TRANSFERASE-RELATED"/>
    <property type="match status" value="1"/>
</dbReference>
<dbReference type="GO" id="GO:0016810">
    <property type="term" value="F:hydrolase activity, acting on carbon-nitrogen (but not peptide) bonds"/>
    <property type="evidence" value="ECO:0007669"/>
    <property type="project" value="InterPro"/>
</dbReference>